<dbReference type="Proteomes" id="UP000254711">
    <property type="component" value="Unassembled WGS sequence"/>
</dbReference>
<comment type="caution">
    <text evidence="2">The sequence shown here is derived from an EMBL/GenBank/DDBJ whole genome shotgun (WGS) entry which is preliminary data.</text>
</comment>
<reference evidence="2 3" key="1">
    <citation type="submission" date="2018-07" db="EMBL/GenBank/DDBJ databases">
        <title>Dyella solisilvae sp. nov., isolated from the pine and broad-leaved mixed forest soil.</title>
        <authorList>
            <person name="Gao Z."/>
            <person name="Qiu L."/>
        </authorList>
    </citation>
    <scope>NUCLEOTIDE SEQUENCE [LARGE SCALE GENOMIC DNA]</scope>
    <source>
        <strain evidence="2 3">DHG54</strain>
    </source>
</reference>
<dbReference type="EMBL" id="QQSY01000002">
    <property type="protein sequence ID" value="RDI99161.1"/>
    <property type="molecule type" value="Genomic_DNA"/>
</dbReference>
<evidence type="ECO:0000256" key="1">
    <source>
        <dbReference type="SAM" id="MobiDB-lite"/>
    </source>
</evidence>
<proteinExistence type="predicted"/>
<accession>A0A370K947</accession>
<evidence type="ECO:0000313" key="3">
    <source>
        <dbReference type="Proteomes" id="UP000254711"/>
    </source>
</evidence>
<protein>
    <submittedName>
        <fullName evidence="2">DUF2946 domain-containing protein</fullName>
    </submittedName>
</protein>
<dbReference type="InterPro" id="IPR021333">
    <property type="entry name" value="DUF2946"/>
</dbReference>
<dbReference type="Pfam" id="PF11162">
    <property type="entry name" value="DUF2946"/>
    <property type="match status" value="1"/>
</dbReference>
<sequence length="122" mass="12501">MIAWLAIAAMGLLALVPTVSRVLESPVALHVMAMDMDMAMGADCPEQHASQDHRHAPPDSGQLPSTDACGYCSLISHSPALMAAALVLPPALPAASPAITRVAPDAPSVAPLDVHSRGPPLV</sequence>
<name>A0A370K947_9GAMM</name>
<dbReference type="AlphaFoldDB" id="A0A370K947"/>
<keyword evidence="3" id="KW-1185">Reference proteome</keyword>
<gene>
    <name evidence="2" type="ORF">DVT68_11855</name>
</gene>
<feature type="region of interest" description="Disordered" evidence="1">
    <location>
        <begin position="42"/>
        <end position="62"/>
    </location>
</feature>
<evidence type="ECO:0000313" key="2">
    <source>
        <dbReference type="EMBL" id="RDI99161.1"/>
    </source>
</evidence>
<feature type="compositionally biased region" description="Basic and acidic residues" evidence="1">
    <location>
        <begin position="45"/>
        <end position="57"/>
    </location>
</feature>
<organism evidence="2 3">
    <name type="scientific">Dyella solisilvae</name>
    <dbReference type="NCBI Taxonomy" id="1920168"/>
    <lineage>
        <taxon>Bacteria</taxon>
        <taxon>Pseudomonadati</taxon>
        <taxon>Pseudomonadota</taxon>
        <taxon>Gammaproteobacteria</taxon>
        <taxon>Lysobacterales</taxon>
        <taxon>Rhodanobacteraceae</taxon>
        <taxon>Dyella</taxon>
    </lineage>
</organism>